<keyword evidence="6 12" id="KW-0645">Protease</keyword>
<dbReference type="InterPro" id="IPR000223">
    <property type="entry name" value="Pept_S26A_signal_pept_1"/>
</dbReference>
<evidence type="ECO:0000256" key="12">
    <source>
        <dbReference type="RuleBase" id="RU003993"/>
    </source>
</evidence>
<dbReference type="Gene3D" id="2.10.109.10">
    <property type="entry name" value="Umud Fragment, subunit A"/>
    <property type="match status" value="1"/>
</dbReference>
<dbReference type="NCBIfam" id="TIGR02227">
    <property type="entry name" value="sigpep_I_bact"/>
    <property type="match status" value="1"/>
</dbReference>
<dbReference type="PROSITE" id="PS00760">
    <property type="entry name" value="SPASE_I_2"/>
    <property type="match status" value="1"/>
</dbReference>
<evidence type="ECO:0000256" key="6">
    <source>
        <dbReference type="ARBA" id="ARBA00022670"/>
    </source>
</evidence>
<dbReference type="GO" id="GO:0009003">
    <property type="term" value="F:signal peptidase activity"/>
    <property type="evidence" value="ECO:0007669"/>
    <property type="project" value="UniProtKB-EC"/>
</dbReference>
<evidence type="ECO:0000256" key="1">
    <source>
        <dbReference type="ARBA" id="ARBA00000677"/>
    </source>
</evidence>
<dbReference type="PROSITE" id="PS00761">
    <property type="entry name" value="SPASE_I_3"/>
    <property type="match status" value="1"/>
</dbReference>
<comment type="catalytic activity">
    <reaction evidence="1 12">
        <text>Cleavage of hydrophobic, N-terminal signal or leader sequences from secreted and periplasmic proteins.</text>
        <dbReference type="EC" id="3.4.21.89"/>
    </reaction>
</comment>
<name>A0A1S2L8N7_9BACI</name>
<dbReference type="EMBL" id="CP063356">
    <property type="protein sequence ID" value="QOY34448.1"/>
    <property type="molecule type" value="Genomic_DNA"/>
</dbReference>
<dbReference type="FunFam" id="2.10.109.10:FF:000008">
    <property type="entry name" value="Signal peptidase I"/>
    <property type="match status" value="1"/>
</dbReference>
<evidence type="ECO:0000256" key="10">
    <source>
        <dbReference type="ARBA" id="ARBA00023136"/>
    </source>
</evidence>
<reference evidence="16 17" key="2">
    <citation type="journal article" date="2017" name="Genome Announc.">
        <title>Draft Genome Sequences of Four Alkaliphilic Bacteria Belonging to the Anaerobacillus Genus.</title>
        <authorList>
            <person name="Bassil N.M."/>
            <person name="Lloyd J.R."/>
        </authorList>
    </citation>
    <scope>NUCLEOTIDE SEQUENCE [LARGE SCALE GENOMIC DNA]</scope>
    <source>
        <strain evidence="16 17">NB2006</strain>
    </source>
</reference>
<evidence type="ECO:0000256" key="7">
    <source>
        <dbReference type="ARBA" id="ARBA00022692"/>
    </source>
</evidence>
<evidence type="ECO:0000313" key="16">
    <source>
        <dbReference type="EMBL" id="QOY34448.1"/>
    </source>
</evidence>
<dbReference type="GO" id="GO:0005886">
    <property type="term" value="C:plasma membrane"/>
    <property type="evidence" value="ECO:0007669"/>
    <property type="project" value="UniProtKB-SubCell"/>
</dbReference>
<keyword evidence="10 12" id="KW-0472">Membrane</keyword>
<organism evidence="15 17">
    <name type="scientific">Anaerobacillus isosaccharinicus</name>
    <dbReference type="NCBI Taxonomy" id="1532552"/>
    <lineage>
        <taxon>Bacteria</taxon>
        <taxon>Bacillati</taxon>
        <taxon>Bacillota</taxon>
        <taxon>Bacilli</taxon>
        <taxon>Bacillales</taxon>
        <taxon>Bacillaceae</taxon>
        <taxon>Anaerobacillus</taxon>
    </lineage>
</organism>
<comment type="similarity">
    <text evidence="3 13">Belongs to the peptidase S26 family.</text>
</comment>
<dbReference type="CDD" id="cd06530">
    <property type="entry name" value="S26_SPase_I"/>
    <property type="match status" value="1"/>
</dbReference>
<dbReference type="AlphaFoldDB" id="A0A1S2L8N7"/>
<gene>
    <name evidence="16" type="primary">lepB</name>
    <name evidence="16" type="ORF">AWH56_017195</name>
    <name evidence="15" type="ORF">AWH56_19665</name>
</gene>
<dbReference type="GO" id="GO:0004252">
    <property type="term" value="F:serine-type endopeptidase activity"/>
    <property type="evidence" value="ECO:0007669"/>
    <property type="project" value="InterPro"/>
</dbReference>
<dbReference type="InterPro" id="IPR036286">
    <property type="entry name" value="LexA/Signal_pep-like_sf"/>
</dbReference>
<dbReference type="GO" id="GO:0006465">
    <property type="term" value="P:signal peptide processing"/>
    <property type="evidence" value="ECO:0007669"/>
    <property type="project" value="InterPro"/>
</dbReference>
<evidence type="ECO:0000256" key="3">
    <source>
        <dbReference type="ARBA" id="ARBA00009370"/>
    </source>
</evidence>
<evidence type="ECO:0000259" key="14">
    <source>
        <dbReference type="Pfam" id="PF10502"/>
    </source>
</evidence>
<dbReference type="OrthoDB" id="9802919at2"/>
<evidence type="ECO:0000256" key="13">
    <source>
        <dbReference type="RuleBase" id="RU362042"/>
    </source>
</evidence>
<feature type="active site" evidence="11">
    <location>
        <position position="39"/>
    </location>
</feature>
<dbReference type="InterPro" id="IPR019757">
    <property type="entry name" value="Pept_S26A_signal_pept_1_Lys-AS"/>
</dbReference>
<dbReference type="SUPFAM" id="SSF51306">
    <property type="entry name" value="LexA/Signal peptidase"/>
    <property type="match status" value="1"/>
</dbReference>
<accession>A0A1S2L8N7</accession>
<dbReference type="Proteomes" id="UP000180175">
    <property type="component" value="Chromosome"/>
</dbReference>
<feature type="active site" evidence="11">
    <location>
        <position position="80"/>
    </location>
</feature>
<dbReference type="InterPro" id="IPR019756">
    <property type="entry name" value="Pept_S26A_signal_pept_1_Ser-AS"/>
</dbReference>
<keyword evidence="9 12" id="KW-1133">Transmembrane helix</keyword>
<reference evidence="15 17" key="1">
    <citation type="submission" date="2016-10" db="EMBL/GenBank/DDBJ databases">
        <title>Draft genome sequences of four alkaliphilic bacteria belonging to the Anaerobacillus genus.</title>
        <authorList>
            <person name="Bassil N.M."/>
            <person name="Lloyd J.R."/>
        </authorList>
    </citation>
    <scope>NUCLEOTIDE SEQUENCE [LARGE SCALE GENOMIC DNA]</scope>
    <source>
        <strain evidence="15 17">NB2006</strain>
    </source>
</reference>
<dbReference type="RefSeq" id="WP_071318664.1">
    <property type="nucleotide sequence ID" value="NZ_CP063356.2"/>
</dbReference>
<dbReference type="InterPro" id="IPR019533">
    <property type="entry name" value="Peptidase_S26"/>
</dbReference>
<dbReference type="EC" id="3.4.21.89" evidence="4 12"/>
<dbReference type="PANTHER" id="PTHR43390:SF1">
    <property type="entry name" value="CHLOROPLAST PROCESSING PEPTIDASE"/>
    <property type="match status" value="1"/>
</dbReference>
<dbReference type="PRINTS" id="PR00727">
    <property type="entry name" value="LEADERPTASE"/>
</dbReference>
<dbReference type="Pfam" id="PF10502">
    <property type="entry name" value="Peptidase_S26"/>
    <property type="match status" value="1"/>
</dbReference>
<feature type="transmembrane region" description="Helical" evidence="12">
    <location>
        <begin position="12"/>
        <end position="35"/>
    </location>
</feature>
<feature type="domain" description="Peptidase S26" evidence="14">
    <location>
        <begin position="9"/>
        <end position="174"/>
    </location>
</feature>
<proteinExistence type="inferred from homology"/>
<dbReference type="KEGG" id="aia:AWH56_017195"/>
<evidence type="ECO:0000313" key="17">
    <source>
        <dbReference type="Proteomes" id="UP000180175"/>
    </source>
</evidence>
<comment type="subcellular location">
    <subcellularLocation>
        <location evidence="2">Cell membrane</location>
        <topology evidence="2">Single-pass type II membrane protein</topology>
    </subcellularLocation>
    <subcellularLocation>
        <location evidence="13">Membrane</location>
        <topology evidence="13">Single-pass type II membrane protein</topology>
    </subcellularLocation>
</comment>
<evidence type="ECO:0000313" key="15">
    <source>
        <dbReference type="EMBL" id="OIJ08127.1"/>
    </source>
</evidence>
<dbReference type="EMBL" id="LQXD01000165">
    <property type="protein sequence ID" value="OIJ08127.1"/>
    <property type="molecule type" value="Genomic_DNA"/>
</dbReference>
<keyword evidence="5" id="KW-1003">Cell membrane</keyword>
<evidence type="ECO:0000256" key="2">
    <source>
        <dbReference type="ARBA" id="ARBA00004401"/>
    </source>
</evidence>
<sequence>MSSVKSESWEWLKAIFIALFLAFVIRYFLFAPIVVDGQSMMPTLQNSDRLIVNKIGYTIGKPDRFDIVVFHATAEKDYIKRVIGIPGDSIYYENDTLHINGEPVDEPYLSDYKQNAYSLPFTGDFSLKDYTGHDVVPEGHIFVLGDNRQHSKDSRHIGFIPYEHVVGSANVVFWPFSEIRIAK</sequence>
<reference evidence="16" key="4">
    <citation type="submission" date="2020-10" db="EMBL/GenBank/DDBJ databases">
        <authorList>
            <person name="Bassil N.M."/>
            <person name="Lloyd J.R."/>
        </authorList>
    </citation>
    <scope>NUCLEOTIDE SEQUENCE</scope>
    <source>
        <strain evidence="16">NB2006</strain>
    </source>
</reference>
<dbReference type="PROSITE" id="PS00501">
    <property type="entry name" value="SPASE_I_1"/>
    <property type="match status" value="1"/>
</dbReference>
<reference evidence="16 17" key="3">
    <citation type="journal article" date="2019" name="Int. J. Syst. Evol. Microbiol.">
        <title>Anaerobacillus isosaccharinicus sp. nov., an alkaliphilic bacterium which degrades isosaccharinic acid.</title>
        <authorList>
            <person name="Bassil N.M."/>
            <person name="Lloyd J.R."/>
        </authorList>
    </citation>
    <scope>NUCLEOTIDE SEQUENCE [LARGE SCALE GENOMIC DNA]</scope>
    <source>
        <strain evidence="16 17">NB2006</strain>
    </source>
</reference>
<evidence type="ECO:0000256" key="9">
    <source>
        <dbReference type="ARBA" id="ARBA00022989"/>
    </source>
</evidence>
<protein>
    <recommendedName>
        <fullName evidence="4 12">Signal peptidase I</fullName>
        <ecNumber evidence="4 12">3.4.21.89</ecNumber>
    </recommendedName>
</protein>
<evidence type="ECO:0000256" key="4">
    <source>
        <dbReference type="ARBA" id="ARBA00013208"/>
    </source>
</evidence>
<evidence type="ECO:0000256" key="8">
    <source>
        <dbReference type="ARBA" id="ARBA00022801"/>
    </source>
</evidence>
<keyword evidence="8 12" id="KW-0378">Hydrolase</keyword>
<dbReference type="PANTHER" id="PTHR43390">
    <property type="entry name" value="SIGNAL PEPTIDASE I"/>
    <property type="match status" value="1"/>
</dbReference>
<keyword evidence="7 12" id="KW-0812">Transmembrane</keyword>
<evidence type="ECO:0000256" key="11">
    <source>
        <dbReference type="PIRSR" id="PIRSR600223-1"/>
    </source>
</evidence>
<evidence type="ECO:0000256" key="5">
    <source>
        <dbReference type="ARBA" id="ARBA00022475"/>
    </source>
</evidence>
<dbReference type="InterPro" id="IPR019758">
    <property type="entry name" value="Pept_S26A_signal_pept_1_CS"/>
</dbReference>
<keyword evidence="17" id="KW-1185">Reference proteome</keyword>